<keyword evidence="1" id="KW-0175">Coiled coil</keyword>
<feature type="transmembrane region" description="Helical" evidence="2">
    <location>
        <begin position="6"/>
        <end position="30"/>
    </location>
</feature>
<feature type="coiled-coil region" evidence="1">
    <location>
        <begin position="90"/>
        <end position="124"/>
    </location>
</feature>
<reference evidence="3 4" key="1">
    <citation type="submission" date="2020-03" db="EMBL/GenBank/DDBJ databases">
        <title>Propioniciclava sp. nov., isolated from Hydrophilus acuminatus.</title>
        <authorList>
            <person name="Hyun D.-W."/>
            <person name="Bae J.-W."/>
        </authorList>
    </citation>
    <scope>NUCLEOTIDE SEQUENCE [LARGE SCALE GENOMIC DNA]</scope>
    <source>
        <strain evidence="3 4">HDW11</strain>
    </source>
</reference>
<evidence type="ECO:0000256" key="1">
    <source>
        <dbReference type="SAM" id="Coils"/>
    </source>
</evidence>
<keyword evidence="2" id="KW-1133">Transmembrane helix</keyword>
<organism evidence="3 4">
    <name type="scientific">Propioniciclava coleopterorum</name>
    <dbReference type="NCBI Taxonomy" id="2714937"/>
    <lineage>
        <taxon>Bacteria</taxon>
        <taxon>Bacillati</taxon>
        <taxon>Actinomycetota</taxon>
        <taxon>Actinomycetes</taxon>
        <taxon>Propionibacteriales</taxon>
        <taxon>Propionibacteriaceae</taxon>
        <taxon>Propioniciclava</taxon>
    </lineage>
</organism>
<dbReference type="EMBL" id="CP049865">
    <property type="protein sequence ID" value="QIK71764.1"/>
    <property type="molecule type" value="Genomic_DNA"/>
</dbReference>
<dbReference type="Proteomes" id="UP000501058">
    <property type="component" value="Chromosome"/>
</dbReference>
<sequence>MALLVASFFLWPLAIAAVCVALLTAFLVWWNGTVERNELRESAQEEGVTARAQERERTHVLHARQREVLSTVDQRTKATQASLSQVTASLGQAEAQISTLRGDNEALKIENETLTAENADLRSRLDSEPSSEAAEVLALPRRTATDGGMQWSDLEAPTVVNLDLLRLAAPLLDEVKQAHAN</sequence>
<evidence type="ECO:0000313" key="4">
    <source>
        <dbReference type="Proteomes" id="UP000501058"/>
    </source>
</evidence>
<keyword evidence="2" id="KW-0472">Membrane</keyword>
<proteinExistence type="predicted"/>
<evidence type="ECO:0000313" key="3">
    <source>
        <dbReference type="EMBL" id="QIK71764.1"/>
    </source>
</evidence>
<gene>
    <name evidence="3" type="ORF">G7070_05105</name>
</gene>
<dbReference type="AlphaFoldDB" id="A0A6G7Y4E8"/>
<keyword evidence="4" id="KW-1185">Reference proteome</keyword>
<accession>A0A6G7Y4E8</accession>
<evidence type="ECO:0000256" key="2">
    <source>
        <dbReference type="SAM" id="Phobius"/>
    </source>
</evidence>
<dbReference type="KEGG" id="prv:G7070_05105"/>
<keyword evidence="2" id="KW-0812">Transmembrane</keyword>
<name>A0A6G7Y4E8_9ACTN</name>
<protein>
    <submittedName>
        <fullName evidence="3">Uncharacterized protein</fullName>
    </submittedName>
</protein>
<dbReference type="RefSeq" id="WP_166232480.1">
    <property type="nucleotide sequence ID" value="NZ_CP049865.1"/>
</dbReference>